<evidence type="ECO:0000256" key="2">
    <source>
        <dbReference type="SAM" id="Phobius"/>
    </source>
</evidence>
<protein>
    <submittedName>
        <fullName evidence="3">Uncharacterized protein</fullName>
    </submittedName>
</protein>
<feature type="transmembrane region" description="Helical" evidence="2">
    <location>
        <begin position="198"/>
        <end position="216"/>
    </location>
</feature>
<feature type="region of interest" description="Disordered" evidence="1">
    <location>
        <begin position="1"/>
        <end position="31"/>
    </location>
</feature>
<sequence length="217" mass="24383">MATNRSPSSAGSSATSGRGLEEERSSGSPVPYREGPLQYHPAVHCDFGQKAARWISWSRNNPGRRYLTCMRRRVSSFASCGLLPQFGFGLPAAWFCSDFVGGGCGFWEWYECDTTTTFLKQLQVDLRDKVWRLSKEIEDLIAATSAARTHVEQMLVQREQSEKKMSAQVLEWGRLLMEKDAQVAAVVDRSKKLEKERVVLRSIILACICVVIGMLIK</sequence>
<gene>
    <name evidence="3" type="ORF">PVAP13_7NG302348</name>
</gene>
<accession>A0A8T0Q687</accession>
<reference evidence="3" key="1">
    <citation type="submission" date="2020-05" db="EMBL/GenBank/DDBJ databases">
        <title>WGS assembly of Panicum virgatum.</title>
        <authorList>
            <person name="Lovell J.T."/>
            <person name="Jenkins J."/>
            <person name="Shu S."/>
            <person name="Juenger T.E."/>
            <person name="Schmutz J."/>
        </authorList>
    </citation>
    <scope>NUCLEOTIDE SEQUENCE</scope>
    <source>
        <strain evidence="3">AP13</strain>
    </source>
</reference>
<name>A0A8T0Q687_PANVG</name>
<keyword evidence="2" id="KW-0472">Membrane</keyword>
<dbReference type="AlphaFoldDB" id="A0A8T0Q687"/>
<organism evidence="3 4">
    <name type="scientific">Panicum virgatum</name>
    <name type="common">Blackwell switchgrass</name>
    <dbReference type="NCBI Taxonomy" id="38727"/>
    <lineage>
        <taxon>Eukaryota</taxon>
        <taxon>Viridiplantae</taxon>
        <taxon>Streptophyta</taxon>
        <taxon>Embryophyta</taxon>
        <taxon>Tracheophyta</taxon>
        <taxon>Spermatophyta</taxon>
        <taxon>Magnoliopsida</taxon>
        <taxon>Liliopsida</taxon>
        <taxon>Poales</taxon>
        <taxon>Poaceae</taxon>
        <taxon>PACMAD clade</taxon>
        <taxon>Panicoideae</taxon>
        <taxon>Panicodae</taxon>
        <taxon>Paniceae</taxon>
        <taxon>Panicinae</taxon>
        <taxon>Panicum</taxon>
        <taxon>Panicum sect. Hiantes</taxon>
    </lineage>
</organism>
<evidence type="ECO:0000313" key="4">
    <source>
        <dbReference type="Proteomes" id="UP000823388"/>
    </source>
</evidence>
<keyword evidence="2" id="KW-1133">Transmembrane helix</keyword>
<dbReference type="PANTHER" id="PTHR33248">
    <property type="entry name" value="ZINC ION-BINDING PROTEIN"/>
    <property type="match status" value="1"/>
</dbReference>
<evidence type="ECO:0000313" key="3">
    <source>
        <dbReference type="EMBL" id="KAG2568219.1"/>
    </source>
</evidence>
<evidence type="ECO:0000256" key="1">
    <source>
        <dbReference type="SAM" id="MobiDB-lite"/>
    </source>
</evidence>
<feature type="compositionally biased region" description="Low complexity" evidence="1">
    <location>
        <begin position="1"/>
        <end position="18"/>
    </location>
</feature>
<dbReference type="Proteomes" id="UP000823388">
    <property type="component" value="Chromosome 7N"/>
</dbReference>
<keyword evidence="4" id="KW-1185">Reference proteome</keyword>
<comment type="caution">
    <text evidence="3">The sequence shown here is derived from an EMBL/GenBank/DDBJ whole genome shotgun (WGS) entry which is preliminary data.</text>
</comment>
<proteinExistence type="predicted"/>
<dbReference type="EMBL" id="CM029050">
    <property type="protein sequence ID" value="KAG2568219.1"/>
    <property type="molecule type" value="Genomic_DNA"/>
</dbReference>
<keyword evidence="2" id="KW-0812">Transmembrane</keyword>